<feature type="domain" description="RNA polymerase sigma-70 region 2" evidence="6">
    <location>
        <begin position="23"/>
        <end position="85"/>
    </location>
</feature>
<evidence type="ECO:0000256" key="4">
    <source>
        <dbReference type="ARBA" id="ARBA00023125"/>
    </source>
</evidence>
<dbReference type="SUPFAM" id="SSF88946">
    <property type="entry name" value="Sigma2 domain of RNA polymerase sigma factors"/>
    <property type="match status" value="1"/>
</dbReference>
<keyword evidence="5" id="KW-0804">Transcription</keyword>
<feature type="domain" description="RNA polymerase sigma factor 70 region 4 type 2" evidence="7">
    <location>
        <begin position="127"/>
        <end position="175"/>
    </location>
</feature>
<dbReference type="PANTHER" id="PTHR43133:SF8">
    <property type="entry name" value="RNA POLYMERASE SIGMA FACTOR HI_1459-RELATED"/>
    <property type="match status" value="1"/>
</dbReference>
<evidence type="ECO:0000259" key="7">
    <source>
        <dbReference type="Pfam" id="PF08281"/>
    </source>
</evidence>
<evidence type="ECO:0000259" key="6">
    <source>
        <dbReference type="Pfam" id="PF04542"/>
    </source>
</evidence>
<dbReference type="InterPro" id="IPR013324">
    <property type="entry name" value="RNA_pol_sigma_r3/r4-like"/>
</dbReference>
<dbReference type="GO" id="GO:0006352">
    <property type="term" value="P:DNA-templated transcription initiation"/>
    <property type="evidence" value="ECO:0007669"/>
    <property type="project" value="InterPro"/>
</dbReference>
<dbReference type="SUPFAM" id="SSF88659">
    <property type="entry name" value="Sigma3 and sigma4 domains of RNA polymerase sigma factors"/>
    <property type="match status" value="1"/>
</dbReference>
<dbReference type="GO" id="GO:0016987">
    <property type="term" value="F:sigma factor activity"/>
    <property type="evidence" value="ECO:0007669"/>
    <property type="project" value="UniProtKB-KW"/>
</dbReference>
<dbReference type="STRING" id="1123282.SAMN02745823_02501"/>
<evidence type="ECO:0000256" key="1">
    <source>
        <dbReference type="ARBA" id="ARBA00010641"/>
    </source>
</evidence>
<evidence type="ECO:0000313" key="9">
    <source>
        <dbReference type="Proteomes" id="UP000183995"/>
    </source>
</evidence>
<dbReference type="InterPro" id="IPR013249">
    <property type="entry name" value="RNA_pol_sigma70_r4_t2"/>
</dbReference>
<name>A0A1M5YGK5_9FIRM</name>
<keyword evidence="2" id="KW-0805">Transcription regulation</keyword>
<keyword evidence="4" id="KW-0238">DNA-binding</keyword>
<dbReference type="AlphaFoldDB" id="A0A1M5YGK5"/>
<evidence type="ECO:0000256" key="2">
    <source>
        <dbReference type="ARBA" id="ARBA00023015"/>
    </source>
</evidence>
<dbReference type="Proteomes" id="UP000183995">
    <property type="component" value="Unassembled WGS sequence"/>
</dbReference>
<dbReference type="PANTHER" id="PTHR43133">
    <property type="entry name" value="RNA POLYMERASE ECF-TYPE SIGMA FACTO"/>
    <property type="match status" value="1"/>
</dbReference>
<evidence type="ECO:0000256" key="5">
    <source>
        <dbReference type="ARBA" id="ARBA00023163"/>
    </source>
</evidence>
<protein>
    <submittedName>
        <fullName evidence="8">RNA polymerase sigma-70 factor, ECF subfamily</fullName>
    </submittedName>
</protein>
<organism evidence="8 9">
    <name type="scientific">Sporobacter termitidis DSM 10068</name>
    <dbReference type="NCBI Taxonomy" id="1123282"/>
    <lineage>
        <taxon>Bacteria</taxon>
        <taxon>Bacillati</taxon>
        <taxon>Bacillota</taxon>
        <taxon>Clostridia</taxon>
        <taxon>Eubacteriales</taxon>
        <taxon>Oscillospiraceae</taxon>
        <taxon>Sporobacter</taxon>
    </lineage>
</organism>
<accession>A0A1M5YGK5</accession>
<dbReference type="Pfam" id="PF04542">
    <property type="entry name" value="Sigma70_r2"/>
    <property type="match status" value="1"/>
</dbReference>
<reference evidence="8 9" key="1">
    <citation type="submission" date="2016-11" db="EMBL/GenBank/DDBJ databases">
        <authorList>
            <person name="Jaros S."/>
            <person name="Januszkiewicz K."/>
            <person name="Wedrychowicz H."/>
        </authorList>
    </citation>
    <scope>NUCLEOTIDE SEQUENCE [LARGE SCALE GENOMIC DNA]</scope>
    <source>
        <strain evidence="8 9">DSM 10068</strain>
    </source>
</reference>
<evidence type="ECO:0000313" key="8">
    <source>
        <dbReference type="EMBL" id="SHI11024.1"/>
    </source>
</evidence>
<dbReference type="RefSeq" id="WP_073079495.1">
    <property type="nucleotide sequence ID" value="NZ_FQXV01000008.1"/>
</dbReference>
<dbReference type="OrthoDB" id="9808901at2"/>
<dbReference type="InterPro" id="IPR039425">
    <property type="entry name" value="RNA_pol_sigma-70-like"/>
</dbReference>
<dbReference type="Gene3D" id="1.10.10.10">
    <property type="entry name" value="Winged helix-like DNA-binding domain superfamily/Winged helix DNA-binding domain"/>
    <property type="match status" value="1"/>
</dbReference>
<evidence type="ECO:0000256" key="3">
    <source>
        <dbReference type="ARBA" id="ARBA00023082"/>
    </source>
</evidence>
<dbReference type="NCBIfam" id="TIGR02937">
    <property type="entry name" value="sigma70-ECF"/>
    <property type="match status" value="1"/>
</dbReference>
<dbReference type="EMBL" id="FQXV01000008">
    <property type="protein sequence ID" value="SHI11024.1"/>
    <property type="molecule type" value="Genomic_DNA"/>
</dbReference>
<dbReference type="InterPro" id="IPR014284">
    <property type="entry name" value="RNA_pol_sigma-70_dom"/>
</dbReference>
<dbReference type="Gene3D" id="1.10.1740.10">
    <property type="match status" value="1"/>
</dbReference>
<dbReference type="Pfam" id="PF08281">
    <property type="entry name" value="Sigma70_r4_2"/>
    <property type="match status" value="1"/>
</dbReference>
<gene>
    <name evidence="8" type="ORF">SAMN02745823_02501</name>
</gene>
<keyword evidence="9" id="KW-1185">Reference proteome</keyword>
<proteinExistence type="inferred from homology"/>
<dbReference type="InterPro" id="IPR007627">
    <property type="entry name" value="RNA_pol_sigma70_r2"/>
</dbReference>
<dbReference type="InterPro" id="IPR013325">
    <property type="entry name" value="RNA_pol_sigma_r2"/>
</dbReference>
<sequence length="189" mass="22210">MGDNEIIELFWQRSEDAVNNLKRKYGALCRTVIFGILYSPEDAEECENEVYFKVWSSIPPKRPLDLAAYICQIARRLALDKYRYYHRQKRNITEIELAAAELSGCIPSNDHIDEYLDNITVENTLNDFLKTLSKRDRIIFLRRYWFFDSIKEISALTGINENTLKVILHRARKTLYKVLIKEGVAIEEL</sequence>
<dbReference type="GO" id="GO:0003677">
    <property type="term" value="F:DNA binding"/>
    <property type="evidence" value="ECO:0007669"/>
    <property type="project" value="UniProtKB-KW"/>
</dbReference>
<comment type="similarity">
    <text evidence="1">Belongs to the sigma-70 factor family. ECF subfamily.</text>
</comment>
<dbReference type="InterPro" id="IPR036388">
    <property type="entry name" value="WH-like_DNA-bd_sf"/>
</dbReference>
<keyword evidence="3" id="KW-0731">Sigma factor</keyword>